<keyword evidence="5" id="KW-0411">Iron-sulfur</keyword>
<dbReference type="SFLD" id="SFLDG01082">
    <property type="entry name" value="B12-binding_domain_containing"/>
    <property type="match status" value="1"/>
</dbReference>
<dbReference type="PANTHER" id="PTHR43409:SF16">
    <property type="entry name" value="SLR0320 PROTEIN"/>
    <property type="match status" value="1"/>
</dbReference>
<dbReference type="GO" id="GO:0051539">
    <property type="term" value="F:4 iron, 4 sulfur cluster binding"/>
    <property type="evidence" value="ECO:0007669"/>
    <property type="project" value="UniProtKB-KW"/>
</dbReference>
<dbReference type="InterPro" id="IPR025288">
    <property type="entry name" value="DUF4080"/>
</dbReference>
<dbReference type="GO" id="GO:0003824">
    <property type="term" value="F:catalytic activity"/>
    <property type="evidence" value="ECO:0007669"/>
    <property type="project" value="InterPro"/>
</dbReference>
<dbReference type="PROSITE" id="PS51918">
    <property type="entry name" value="RADICAL_SAM"/>
    <property type="match status" value="1"/>
</dbReference>
<dbReference type="SFLD" id="SFLDS00029">
    <property type="entry name" value="Radical_SAM"/>
    <property type="match status" value="1"/>
</dbReference>
<dbReference type="Pfam" id="PF02310">
    <property type="entry name" value="B12-binding"/>
    <property type="match status" value="1"/>
</dbReference>
<evidence type="ECO:0000256" key="1">
    <source>
        <dbReference type="ARBA" id="ARBA00001966"/>
    </source>
</evidence>
<dbReference type="AlphaFoldDB" id="A0A9D1TA49"/>
<reference evidence="8" key="1">
    <citation type="submission" date="2020-10" db="EMBL/GenBank/DDBJ databases">
        <authorList>
            <person name="Gilroy R."/>
        </authorList>
    </citation>
    <scope>NUCLEOTIDE SEQUENCE</scope>
    <source>
        <strain evidence="8">CHK188-20938</strain>
    </source>
</reference>
<dbReference type="InterPro" id="IPR051198">
    <property type="entry name" value="BchE-like"/>
</dbReference>
<dbReference type="SUPFAM" id="SSF52242">
    <property type="entry name" value="Cobalamin (vitamin B12)-binding domain"/>
    <property type="match status" value="1"/>
</dbReference>
<dbReference type="InterPro" id="IPR036724">
    <property type="entry name" value="Cobalamin-bd_sf"/>
</dbReference>
<dbReference type="InterPro" id="IPR006158">
    <property type="entry name" value="Cobalamin-bd"/>
</dbReference>
<dbReference type="Proteomes" id="UP000824169">
    <property type="component" value="Unassembled WGS sequence"/>
</dbReference>
<evidence type="ECO:0000256" key="4">
    <source>
        <dbReference type="ARBA" id="ARBA00023004"/>
    </source>
</evidence>
<dbReference type="Gene3D" id="3.80.30.20">
    <property type="entry name" value="tm_1862 like domain"/>
    <property type="match status" value="1"/>
</dbReference>
<dbReference type="InterPro" id="IPR058240">
    <property type="entry name" value="rSAM_sf"/>
</dbReference>
<evidence type="ECO:0000313" key="9">
    <source>
        <dbReference type="Proteomes" id="UP000824169"/>
    </source>
</evidence>
<dbReference type="SFLD" id="SFLDG01123">
    <property type="entry name" value="methyltransferase_(Class_B)"/>
    <property type="match status" value="1"/>
</dbReference>
<dbReference type="GO" id="GO:0005829">
    <property type="term" value="C:cytosol"/>
    <property type="evidence" value="ECO:0007669"/>
    <property type="project" value="TreeGrafter"/>
</dbReference>
<accession>A0A9D1TA49</accession>
<dbReference type="GO" id="GO:0046872">
    <property type="term" value="F:metal ion binding"/>
    <property type="evidence" value="ECO:0007669"/>
    <property type="project" value="UniProtKB-KW"/>
</dbReference>
<sequence length="596" mass="69749">MKILLIAVNAKYIHSNLAVYSLRASAEKQGEQAGILEFTINQQEDEILRAICREKPDLAAFSVYIWNVDLVRRLARDLHEILPEMAIWMGGPEVSWDAEKVMEELPFLSGILIGEGEESFRQLCRCFRLRNPGELETVPGLLYRDREGRLIRTGEAPLPDLDSLPFPYENLQKFENRILYYESSRGCPFSCSYCLSSLDRSLRYRSLALVFRELALFLRERVRQVKFVDRTFNADRKRAAAIWKFLRENDNGITNFHFEIEADLLGEEELRELRKMRPGLVQLEIGVQTTNPETLKAVHRRMDFARLCRNVQRIGSGGNIHQHLDLIAGLPGEDLQSFARSFCQVYALHPQQLQLGFLKVLKGTPLAAETEKWKLRYKAAAPYEILGNRWLPYEDILQLKLVEEMVEVYYNSGQFRVTLEAAETRFPDAFSLYQKLGRYYEEEGYLSVSHTRIRRYEILGEFLEKEIPRETERFRECLVCDLYARENVKNRPAWAGEQMLPRDRVRKFYEEEAENPEILKIYTGRDWRQLKSMTHLEEFREEIPGFRKGRKWLLFDYERRSPLDGSAAVLDVTDRMEGNASLGQRDANEHERMEDV</sequence>
<dbReference type="InterPro" id="IPR023404">
    <property type="entry name" value="rSAM_horseshoe"/>
</dbReference>
<feature type="domain" description="Radical SAM core" evidence="7">
    <location>
        <begin position="173"/>
        <end position="403"/>
    </location>
</feature>
<dbReference type="InterPro" id="IPR006638">
    <property type="entry name" value="Elp3/MiaA/NifB-like_rSAM"/>
</dbReference>
<dbReference type="EMBL" id="DVOO01000018">
    <property type="protein sequence ID" value="HIV25464.1"/>
    <property type="molecule type" value="Genomic_DNA"/>
</dbReference>
<dbReference type="InterPro" id="IPR007197">
    <property type="entry name" value="rSAM"/>
</dbReference>
<comment type="cofactor">
    <cofactor evidence="1">
        <name>[4Fe-4S] cluster</name>
        <dbReference type="ChEBI" id="CHEBI:49883"/>
    </cofactor>
</comment>
<reference evidence="8" key="2">
    <citation type="journal article" date="2021" name="PeerJ">
        <title>Extensive microbial diversity within the chicken gut microbiome revealed by metagenomics and culture.</title>
        <authorList>
            <person name="Gilroy R."/>
            <person name="Ravi A."/>
            <person name="Getino M."/>
            <person name="Pursley I."/>
            <person name="Horton D.L."/>
            <person name="Alikhan N.F."/>
            <person name="Baker D."/>
            <person name="Gharbi K."/>
            <person name="Hall N."/>
            <person name="Watson M."/>
            <person name="Adriaenssens E.M."/>
            <person name="Foster-Nyarko E."/>
            <person name="Jarju S."/>
            <person name="Secka A."/>
            <person name="Antonio M."/>
            <person name="Oren A."/>
            <person name="Chaudhuri R.R."/>
            <person name="La Ragione R."/>
            <person name="Hildebrand F."/>
            <person name="Pallen M.J."/>
        </authorList>
    </citation>
    <scope>NUCLEOTIDE SEQUENCE</scope>
    <source>
        <strain evidence="8">CHK188-20938</strain>
    </source>
</reference>
<keyword evidence="4" id="KW-0408">Iron</keyword>
<feature type="domain" description="B12-binding" evidence="6">
    <location>
        <begin position="1"/>
        <end position="134"/>
    </location>
</feature>
<dbReference type="PANTHER" id="PTHR43409">
    <property type="entry name" value="ANAEROBIC MAGNESIUM-PROTOPORPHYRIN IX MONOMETHYL ESTER CYCLASE-RELATED"/>
    <property type="match status" value="1"/>
</dbReference>
<dbReference type="PROSITE" id="PS51332">
    <property type="entry name" value="B12_BINDING"/>
    <property type="match status" value="1"/>
</dbReference>
<dbReference type="Pfam" id="PF13311">
    <property type="entry name" value="DUF4080"/>
    <property type="match status" value="1"/>
</dbReference>
<dbReference type="SMART" id="SM00729">
    <property type="entry name" value="Elp3"/>
    <property type="match status" value="1"/>
</dbReference>
<name>A0A9D1TA49_9FIRM</name>
<keyword evidence="3" id="KW-0479">Metal-binding</keyword>
<evidence type="ECO:0000256" key="2">
    <source>
        <dbReference type="ARBA" id="ARBA00022691"/>
    </source>
</evidence>
<organism evidence="8 9">
    <name type="scientific">Candidatus Scatomonas pullistercoris</name>
    <dbReference type="NCBI Taxonomy" id="2840920"/>
    <lineage>
        <taxon>Bacteria</taxon>
        <taxon>Bacillati</taxon>
        <taxon>Bacillota</taxon>
        <taxon>Clostridia</taxon>
        <taxon>Lachnospirales</taxon>
        <taxon>Lachnospiraceae</taxon>
        <taxon>Lachnospiraceae incertae sedis</taxon>
        <taxon>Candidatus Scatomonas</taxon>
    </lineage>
</organism>
<dbReference type="SUPFAM" id="SSF102114">
    <property type="entry name" value="Radical SAM enzymes"/>
    <property type="match status" value="1"/>
</dbReference>
<dbReference type="CDD" id="cd02068">
    <property type="entry name" value="radical_SAM_B12_BD"/>
    <property type="match status" value="1"/>
</dbReference>
<evidence type="ECO:0000256" key="5">
    <source>
        <dbReference type="ARBA" id="ARBA00023014"/>
    </source>
</evidence>
<comment type="caution">
    <text evidence="8">The sequence shown here is derived from an EMBL/GenBank/DDBJ whole genome shotgun (WGS) entry which is preliminary data.</text>
</comment>
<evidence type="ECO:0000256" key="3">
    <source>
        <dbReference type="ARBA" id="ARBA00022723"/>
    </source>
</evidence>
<dbReference type="GO" id="GO:0031419">
    <property type="term" value="F:cobalamin binding"/>
    <property type="evidence" value="ECO:0007669"/>
    <property type="project" value="InterPro"/>
</dbReference>
<evidence type="ECO:0000259" key="7">
    <source>
        <dbReference type="PROSITE" id="PS51918"/>
    </source>
</evidence>
<proteinExistence type="predicted"/>
<evidence type="ECO:0000313" key="8">
    <source>
        <dbReference type="EMBL" id="HIV25464.1"/>
    </source>
</evidence>
<evidence type="ECO:0000259" key="6">
    <source>
        <dbReference type="PROSITE" id="PS51332"/>
    </source>
</evidence>
<dbReference type="InterPro" id="IPR034466">
    <property type="entry name" value="Methyltransferase_Class_B"/>
</dbReference>
<gene>
    <name evidence="8" type="ORF">IAB71_06715</name>
</gene>
<dbReference type="Gene3D" id="3.40.50.280">
    <property type="entry name" value="Cobalamin-binding domain"/>
    <property type="match status" value="1"/>
</dbReference>
<protein>
    <submittedName>
        <fullName evidence="8">B12-binding domain-containing radical SAM protein</fullName>
    </submittedName>
</protein>
<dbReference type="Pfam" id="PF04055">
    <property type="entry name" value="Radical_SAM"/>
    <property type="match status" value="1"/>
</dbReference>
<keyword evidence="2" id="KW-0949">S-adenosyl-L-methionine</keyword>